<keyword evidence="2" id="KW-1185">Reference proteome</keyword>
<evidence type="ECO:0000313" key="2">
    <source>
        <dbReference type="Proteomes" id="UP001180825"/>
    </source>
</evidence>
<evidence type="ECO:0008006" key="3">
    <source>
        <dbReference type="Google" id="ProtNLM"/>
    </source>
</evidence>
<dbReference type="Proteomes" id="UP001180825">
    <property type="component" value="Unassembled WGS sequence"/>
</dbReference>
<name>A0ABU2AD22_9BURK</name>
<proteinExistence type="predicted"/>
<protein>
    <recommendedName>
        <fullName evidence="3">DUF2156 domain-containing protein</fullName>
    </recommendedName>
</protein>
<dbReference type="RefSeq" id="WP_310331967.1">
    <property type="nucleotide sequence ID" value="NZ_JAVDXV010000009.1"/>
</dbReference>
<accession>A0ABU2AD22</accession>
<evidence type="ECO:0000313" key="1">
    <source>
        <dbReference type="EMBL" id="MDR7335106.1"/>
    </source>
</evidence>
<gene>
    <name evidence="1" type="ORF">J2X21_004271</name>
</gene>
<dbReference type="EMBL" id="JAVDXV010000009">
    <property type="protein sequence ID" value="MDR7335106.1"/>
    <property type="molecule type" value="Genomic_DNA"/>
</dbReference>
<organism evidence="1 2">
    <name type="scientific">Roseateles asaccharophilus</name>
    <dbReference type="NCBI Taxonomy" id="582607"/>
    <lineage>
        <taxon>Bacteria</taxon>
        <taxon>Pseudomonadati</taxon>
        <taxon>Pseudomonadota</taxon>
        <taxon>Betaproteobacteria</taxon>
        <taxon>Burkholderiales</taxon>
        <taxon>Sphaerotilaceae</taxon>
        <taxon>Roseateles</taxon>
    </lineage>
</organism>
<comment type="caution">
    <text evidence="1">The sequence shown here is derived from an EMBL/GenBank/DDBJ whole genome shotgun (WGS) entry which is preliminary data.</text>
</comment>
<reference evidence="1 2" key="1">
    <citation type="submission" date="2023-07" db="EMBL/GenBank/DDBJ databases">
        <title>Sorghum-associated microbial communities from plants grown in Nebraska, USA.</title>
        <authorList>
            <person name="Schachtman D."/>
        </authorList>
    </citation>
    <scope>NUCLEOTIDE SEQUENCE [LARGE SCALE GENOMIC DNA]</scope>
    <source>
        <strain evidence="1 2">BE316</strain>
    </source>
</reference>
<sequence length="491" mass="52301">MTAEVTGLQWPLDAKGKRASGAPGQRIVAAALRGLDSAAADAVVAERDWRHAYPRHWRALVQTQAARPVGVVASARAGLHAAWAELPFVRAGHPLALADAMRSPQRSLQTLQLRGSGDAAPARWTVPHQGRELHGDALARQIDRWEKAGVCEPAHAAALRDCLAHPEWFDLSDQHLVLLGAGSEAGPLGWLAKWRANLVGVDLARAATWKRIAATVAAGNATLTAPVAPGQPLDAAHAGADLLADTPDIAAWLVSLGRPLSIANLAYLDGERHVRVSLAMDAISATLCAADARTQLAYMATPTDVFAVPETLASAVMQRYAQRGVVKKLAQFGARLSSGGRGFAPHMQALVDAGDFGHWGLVDALVVEQGPNYALAKRLQQWRALVARADGHRVAFNVAPSTTTASVVSNPLLAAGFRGAKAFGVEVFEPATTNALMAAMWVHQLRTEARDFAHPLKLLVHTANHGGLWRLPYLPRSVLPMAALLGFVKRR</sequence>